<proteinExistence type="predicted"/>
<dbReference type="Pfam" id="PF17906">
    <property type="entry name" value="HTH_48"/>
    <property type="match status" value="1"/>
</dbReference>
<dbReference type="EMBL" id="PDUG01000079">
    <property type="protein sequence ID" value="PIC11486.1"/>
    <property type="molecule type" value="Genomic_DNA"/>
</dbReference>
<name>A0A2G5S988_9PELO</name>
<dbReference type="InterPro" id="IPR040161">
    <property type="entry name" value="FB224"/>
</dbReference>
<evidence type="ECO:0000259" key="2">
    <source>
        <dbReference type="Pfam" id="PF17906"/>
    </source>
</evidence>
<evidence type="ECO:0000313" key="4">
    <source>
        <dbReference type="Proteomes" id="UP000230233"/>
    </source>
</evidence>
<dbReference type="Proteomes" id="UP000230233">
    <property type="component" value="Unassembled WGS sequence"/>
</dbReference>
<protein>
    <recommendedName>
        <fullName evidence="5">F-box domain-containing protein</fullName>
    </recommendedName>
</protein>
<evidence type="ECO:0008006" key="5">
    <source>
        <dbReference type="Google" id="ProtNLM"/>
    </source>
</evidence>
<dbReference type="AlphaFoldDB" id="A0A2G5S988"/>
<dbReference type="GO" id="GO:0045087">
    <property type="term" value="P:innate immune response"/>
    <property type="evidence" value="ECO:0007669"/>
    <property type="project" value="TreeGrafter"/>
</dbReference>
<evidence type="ECO:0000313" key="3">
    <source>
        <dbReference type="EMBL" id="PIC11486.1"/>
    </source>
</evidence>
<accession>A0A2G5S988</accession>
<gene>
    <name evidence="3" type="ORF">B9Z55_029050</name>
</gene>
<dbReference type="InterPro" id="IPR041426">
    <property type="entry name" value="Mos1_HTH"/>
</dbReference>
<dbReference type="OrthoDB" id="5879322at2759"/>
<feature type="domain" description="Mos1 transposase HTH" evidence="2">
    <location>
        <begin position="15"/>
        <end position="59"/>
    </location>
</feature>
<evidence type="ECO:0000259" key="1">
    <source>
        <dbReference type="Pfam" id="PF01827"/>
    </source>
</evidence>
<sequence length="378" mass="43835">MDTSADVIKNDDFCLKTCILYEALEKKPCFDAYKNFCGTVGKDAMEYADFEFWYYRFLNKQLDFNYDRVMDPVPKTILDMPVSLLYKITENLVLVERTYLQSMNKAIKAVADSHPLIFHKIDISTYDTYLNWKLDNKSFGCHLNGYGCSLKIPNSPEIKSDEYFLKKGMEYLSPALKMTNLEVNQLSLCIKKESAYLNDLLPIPFHAKNVSIDSFSINKSLDLLSAMNPGELESINLSSLDTFTREHISRFLETEQFKQAKHVQSNMCLNEDDILKFSHLKTFHSELASRVDFQRIRDIISTFKQFESCELKRANYRNDLDIRNVAEALGAEIPIGPLSQGQRLTITHRYQIPESNEFLEFKMEDISYYVTITISKVR</sequence>
<feature type="domain" description="DUF38" evidence="1">
    <location>
        <begin position="204"/>
        <end position="327"/>
    </location>
</feature>
<comment type="caution">
    <text evidence="3">The sequence shown here is derived from an EMBL/GenBank/DDBJ whole genome shotgun (WGS) entry which is preliminary data.</text>
</comment>
<dbReference type="PANTHER" id="PTHR23015:SF4">
    <property type="entry name" value="DUF38 DOMAIN-CONTAINING PROTEIN-RELATED"/>
    <property type="match status" value="1"/>
</dbReference>
<dbReference type="PANTHER" id="PTHR23015">
    <property type="entry name" value="UNCHARACTERIZED C.ELEGANS PROTEIN"/>
    <property type="match status" value="1"/>
</dbReference>
<reference evidence="4" key="1">
    <citation type="submission" date="2017-10" db="EMBL/GenBank/DDBJ databases">
        <title>Rapid genome shrinkage in a self-fertile nematode reveals novel sperm competition proteins.</title>
        <authorList>
            <person name="Yin D."/>
            <person name="Schwarz E.M."/>
            <person name="Thomas C.G."/>
            <person name="Felde R.L."/>
            <person name="Korf I.F."/>
            <person name="Cutter A.D."/>
            <person name="Schartner C.M."/>
            <person name="Ralston E.J."/>
            <person name="Meyer B.J."/>
            <person name="Haag E.S."/>
        </authorList>
    </citation>
    <scope>NUCLEOTIDE SEQUENCE [LARGE SCALE GENOMIC DNA]</scope>
    <source>
        <strain evidence="4">JU1422</strain>
    </source>
</reference>
<dbReference type="InterPro" id="IPR002900">
    <property type="entry name" value="DUF38/FTH_CAE_spp"/>
</dbReference>
<dbReference type="Pfam" id="PF01827">
    <property type="entry name" value="FTH"/>
    <property type="match status" value="1"/>
</dbReference>
<keyword evidence="4" id="KW-1185">Reference proteome</keyword>
<organism evidence="3 4">
    <name type="scientific">Caenorhabditis nigoni</name>
    <dbReference type="NCBI Taxonomy" id="1611254"/>
    <lineage>
        <taxon>Eukaryota</taxon>
        <taxon>Metazoa</taxon>
        <taxon>Ecdysozoa</taxon>
        <taxon>Nematoda</taxon>
        <taxon>Chromadorea</taxon>
        <taxon>Rhabditida</taxon>
        <taxon>Rhabditina</taxon>
        <taxon>Rhabditomorpha</taxon>
        <taxon>Rhabditoidea</taxon>
        <taxon>Rhabditidae</taxon>
        <taxon>Peloderinae</taxon>
        <taxon>Caenorhabditis</taxon>
    </lineage>
</organism>